<feature type="domain" description="Ribbon-helix-helix protein CopG" evidence="1">
    <location>
        <begin position="40"/>
        <end position="79"/>
    </location>
</feature>
<evidence type="ECO:0000313" key="2">
    <source>
        <dbReference type="EMBL" id="SDH70791.1"/>
    </source>
</evidence>
<dbReference type="Pfam" id="PF01402">
    <property type="entry name" value="RHH_1"/>
    <property type="match status" value="1"/>
</dbReference>
<dbReference type="InterPro" id="IPR052991">
    <property type="entry name" value="Non-func_TypeII_TA_Antitoxin"/>
</dbReference>
<dbReference type="PANTHER" id="PTHR40688">
    <property type="match status" value="1"/>
</dbReference>
<dbReference type="InterPro" id="IPR013321">
    <property type="entry name" value="Arc_rbn_hlx_hlx"/>
</dbReference>
<protein>
    <submittedName>
        <fullName evidence="2">Predicted transcriptional regulator</fullName>
    </submittedName>
</protein>
<name>A0A1G8ELP6_9RHOO</name>
<reference evidence="2 3" key="1">
    <citation type="submission" date="2016-10" db="EMBL/GenBank/DDBJ databases">
        <authorList>
            <person name="de Groot N.N."/>
        </authorList>
    </citation>
    <scope>NUCLEOTIDE SEQUENCE [LARGE SCALE GENOMIC DNA]</scope>
    <source>
        <strain evidence="2 3">DSM 5885</strain>
    </source>
</reference>
<dbReference type="GO" id="GO:0006355">
    <property type="term" value="P:regulation of DNA-templated transcription"/>
    <property type="evidence" value="ECO:0007669"/>
    <property type="project" value="InterPro"/>
</dbReference>
<dbReference type="Gene3D" id="1.10.1220.10">
    <property type="entry name" value="Met repressor-like"/>
    <property type="match status" value="1"/>
</dbReference>
<accession>A0A1G8ELP6</accession>
<dbReference type="PANTHER" id="PTHR40688:SF2">
    <property type="entry name" value="RIBBON-HELIX-HELIX PROTEIN COPG DOMAIN-CONTAINING PROTEIN"/>
    <property type="match status" value="1"/>
</dbReference>
<dbReference type="RefSeq" id="WP_425438690.1">
    <property type="nucleotide sequence ID" value="NZ_FNCY01000008.1"/>
</dbReference>
<evidence type="ECO:0000259" key="1">
    <source>
        <dbReference type="Pfam" id="PF01402"/>
    </source>
</evidence>
<dbReference type="SUPFAM" id="SSF47598">
    <property type="entry name" value="Ribbon-helix-helix"/>
    <property type="match status" value="1"/>
</dbReference>
<dbReference type="STRING" id="83767.SAMN05660652_02122"/>
<dbReference type="EMBL" id="FNCY01000008">
    <property type="protein sequence ID" value="SDH70791.1"/>
    <property type="molecule type" value="Genomic_DNA"/>
</dbReference>
<proteinExistence type="predicted"/>
<sequence>MLITMIGVISTLIKKDRAQTYRPSFTKFKGNIMRKAETRVLTAHVPIPLAEKVDQLADRLERSRGWIMKQALSSWIAQEEERDRLTQEALADVDAGCVSDHQAVLAWAESLGTDRPLPVPR</sequence>
<keyword evidence="3" id="KW-1185">Reference proteome</keyword>
<evidence type="ECO:0000313" key="3">
    <source>
        <dbReference type="Proteomes" id="UP000198607"/>
    </source>
</evidence>
<dbReference type="Proteomes" id="UP000198607">
    <property type="component" value="Unassembled WGS sequence"/>
</dbReference>
<dbReference type="InterPro" id="IPR010985">
    <property type="entry name" value="Ribbon_hlx_hlx"/>
</dbReference>
<dbReference type="InterPro" id="IPR002145">
    <property type="entry name" value="CopG"/>
</dbReference>
<gene>
    <name evidence="2" type="ORF">SAMN05660652_02122</name>
</gene>
<dbReference type="CDD" id="cd22233">
    <property type="entry name" value="RHH_CopAso-like"/>
    <property type="match status" value="1"/>
</dbReference>
<organism evidence="2 3">
    <name type="scientific">Propionivibrio dicarboxylicus</name>
    <dbReference type="NCBI Taxonomy" id="83767"/>
    <lineage>
        <taxon>Bacteria</taxon>
        <taxon>Pseudomonadati</taxon>
        <taxon>Pseudomonadota</taxon>
        <taxon>Betaproteobacteria</taxon>
        <taxon>Rhodocyclales</taxon>
        <taxon>Rhodocyclaceae</taxon>
        <taxon>Propionivibrio</taxon>
    </lineage>
</organism>
<dbReference type="AlphaFoldDB" id="A0A1G8ELP6"/>